<proteinExistence type="predicted"/>
<reference evidence="2" key="3">
    <citation type="submission" date="2015-06" db="UniProtKB">
        <authorList>
            <consortium name="EnsemblProtists"/>
        </authorList>
    </citation>
    <scope>IDENTIFICATION</scope>
</reference>
<dbReference type="EnsemblProtists" id="EKX49186">
    <property type="protein sequence ID" value="EKX49186"/>
    <property type="gene ID" value="GUITHDRAFT_105262"/>
</dbReference>
<dbReference type="PaxDb" id="55529-EKX49186"/>
<sequence>MVLQYDESVRNTRRASLCDFLTAGQLRLARLWRDAPPTLSAAEAIRSTCQQARRNEVTSFISMTLLGISSVYVNHEDKLKKKFEEIGLIVDSVQESKAIMWKAPYRSEIASADEIPTLISAVKTTATAMKNLGLDKKLSDVDDIMTDLEETHSDVKDINNILSQKMSFHEDEFDDNDIEEELNILMGIESEECKQESSLMRNKLIIKSSNKATLDIPTIQSTMTRKKRIRRITRPMPAQ</sequence>
<accession>L1JKZ4</accession>
<dbReference type="KEGG" id="gtt:GUITHDRAFT_105262"/>
<dbReference type="GeneID" id="17305857"/>
<name>L1JKZ4_GUITC</name>
<reference evidence="3" key="2">
    <citation type="submission" date="2012-11" db="EMBL/GenBank/DDBJ databases">
        <authorList>
            <person name="Kuo A."/>
            <person name="Curtis B.A."/>
            <person name="Tanifuji G."/>
            <person name="Burki F."/>
            <person name="Gruber A."/>
            <person name="Irimia M."/>
            <person name="Maruyama S."/>
            <person name="Arias M.C."/>
            <person name="Ball S.G."/>
            <person name="Gile G.H."/>
            <person name="Hirakawa Y."/>
            <person name="Hopkins J.F."/>
            <person name="Rensing S.A."/>
            <person name="Schmutz J."/>
            <person name="Symeonidi A."/>
            <person name="Elias M."/>
            <person name="Eveleigh R.J."/>
            <person name="Herman E.K."/>
            <person name="Klute M.J."/>
            <person name="Nakayama T."/>
            <person name="Obornik M."/>
            <person name="Reyes-Prieto A."/>
            <person name="Armbrust E.V."/>
            <person name="Aves S.J."/>
            <person name="Beiko R.G."/>
            <person name="Coutinho P."/>
            <person name="Dacks J.B."/>
            <person name="Durnford D.G."/>
            <person name="Fast N.M."/>
            <person name="Green B.R."/>
            <person name="Grisdale C."/>
            <person name="Hempe F."/>
            <person name="Henrissat B."/>
            <person name="Hoppner M.P."/>
            <person name="Ishida K.-I."/>
            <person name="Kim E."/>
            <person name="Koreny L."/>
            <person name="Kroth P.G."/>
            <person name="Liu Y."/>
            <person name="Malik S.-B."/>
            <person name="Maier U.G."/>
            <person name="McRose D."/>
            <person name="Mock T."/>
            <person name="Neilson J.A."/>
            <person name="Onodera N.T."/>
            <person name="Poole A.M."/>
            <person name="Pritham E.J."/>
            <person name="Richards T.A."/>
            <person name="Rocap G."/>
            <person name="Roy S.W."/>
            <person name="Sarai C."/>
            <person name="Schaack S."/>
            <person name="Shirato S."/>
            <person name="Slamovits C.H."/>
            <person name="Spencer D.F."/>
            <person name="Suzuki S."/>
            <person name="Worden A.Z."/>
            <person name="Zauner S."/>
            <person name="Barry K."/>
            <person name="Bell C."/>
            <person name="Bharti A.K."/>
            <person name="Crow J.A."/>
            <person name="Grimwood J."/>
            <person name="Kramer R."/>
            <person name="Lindquist E."/>
            <person name="Lucas S."/>
            <person name="Salamov A."/>
            <person name="McFadden G.I."/>
            <person name="Lane C.E."/>
            <person name="Keeling P.J."/>
            <person name="Gray M.W."/>
            <person name="Grigoriev I.V."/>
            <person name="Archibald J.M."/>
        </authorList>
    </citation>
    <scope>NUCLEOTIDE SEQUENCE</scope>
    <source>
        <strain evidence="3">CCMP2712</strain>
    </source>
</reference>
<dbReference type="EMBL" id="JH992983">
    <property type="protein sequence ID" value="EKX49186.1"/>
    <property type="molecule type" value="Genomic_DNA"/>
</dbReference>
<dbReference type="HOGENOM" id="CLU_1163001_0_0_1"/>
<evidence type="ECO:0000313" key="1">
    <source>
        <dbReference type="EMBL" id="EKX49186.1"/>
    </source>
</evidence>
<gene>
    <name evidence="1" type="ORF">GUITHDRAFT_105262</name>
</gene>
<evidence type="ECO:0000313" key="2">
    <source>
        <dbReference type="EnsemblProtists" id="EKX49186"/>
    </source>
</evidence>
<dbReference type="Proteomes" id="UP000011087">
    <property type="component" value="Unassembled WGS sequence"/>
</dbReference>
<keyword evidence="3" id="KW-1185">Reference proteome</keyword>
<dbReference type="AlphaFoldDB" id="L1JKZ4"/>
<organism evidence="1">
    <name type="scientific">Guillardia theta (strain CCMP2712)</name>
    <name type="common">Cryptophyte</name>
    <dbReference type="NCBI Taxonomy" id="905079"/>
    <lineage>
        <taxon>Eukaryota</taxon>
        <taxon>Cryptophyceae</taxon>
        <taxon>Pyrenomonadales</taxon>
        <taxon>Geminigeraceae</taxon>
        <taxon>Guillardia</taxon>
    </lineage>
</organism>
<dbReference type="InterPro" id="IPR005024">
    <property type="entry name" value="Snf7_fam"/>
</dbReference>
<dbReference type="Pfam" id="PF03357">
    <property type="entry name" value="Snf7"/>
    <property type="match status" value="1"/>
</dbReference>
<dbReference type="GO" id="GO:0007034">
    <property type="term" value="P:vacuolar transport"/>
    <property type="evidence" value="ECO:0007669"/>
    <property type="project" value="InterPro"/>
</dbReference>
<evidence type="ECO:0000313" key="3">
    <source>
        <dbReference type="Proteomes" id="UP000011087"/>
    </source>
</evidence>
<dbReference type="RefSeq" id="XP_005836166.1">
    <property type="nucleotide sequence ID" value="XM_005836109.1"/>
</dbReference>
<reference evidence="1 3" key="1">
    <citation type="journal article" date="2012" name="Nature">
        <title>Algal genomes reveal evolutionary mosaicism and the fate of nucleomorphs.</title>
        <authorList>
            <consortium name="DOE Joint Genome Institute"/>
            <person name="Curtis B.A."/>
            <person name="Tanifuji G."/>
            <person name="Burki F."/>
            <person name="Gruber A."/>
            <person name="Irimia M."/>
            <person name="Maruyama S."/>
            <person name="Arias M.C."/>
            <person name="Ball S.G."/>
            <person name="Gile G.H."/>
            <person name="Hirakawa Y."/>
            <person name="Hopkins J.F."/>
            <person name="Kuo A."/>
            <person name="Rensing S.A."/>
            <person name="Schmutz J."/>
            <person name="Symeonidi A."/>
            <person name="Elias M."/>
            <person name="Eveleigh R.J."/>
            <person name="Herman E.K."/>
            <person name="Klute M.J."/>
            <person name="Nakayama T."/>
            <person name="Obornik M."/>
            <person name="Reyes-Prieto A."/>
            <person name="Armbrust E.V."/>
            <person name="Aves S.J."/>
            <person name="Beiko R.G."/>
            <person name="Coutinho P."/>
            <person name="Dacks J.B."/>
            <person name="Durnford D.G."/>
            <person name="Fast N.M."/>
            <person name="Green B.R."/>
            <person name="Grisdale C.J."/>
            <person name="Hempel F."/>
            <person name="Henrissat B."/>
            <person name="Hoppner M.P."/>
            <person name="Ishida K."/>
            <person name="Kim E."/>
            <person name="Koreny L."/>
            <person name="Kroth P.G."/>
            <person name="Liu Y."/>
            <person name="Malik S.B."/>
            <person name="Maier U.G."/>
            <person name="McRose D."/>
            <person name="Mock T."/>
            <person name="Neilson J.A."/>
            <person name="Onodera N.T."/>
            <person name="Poole A.M."/>
            <person name="Pritham E.J."/>
            <person name="Richards T.A."/>
            <person name="Rocap G."/>
            <person name="Roy S.W."/>
            <person name="Sarai C."/>
            <person name="Schaack S."/>
            <person name="Shirato S."/>
            <person name="Slamovits C.H."/>
            <person name="Spencer D.F."/>
            <person name="Suzuki S."/>
            <person name="Worden A.Z."/>
            <person name="Zauner S."/>
            <person name="Barry K."/>
            <person name="Bell C."/>
            <person name="Bharti A.K."/>
            <person name="Crow J.A."/>
            <person name="Grimwood J."/>
            <person name="Kramer R."/>
            <person name="Lindquist E."/>
            <person name="Lucas S."/>
            <person name="Salamov A."/>
            <person name="McFadden G.I."/>
            <person name="Lane C.E."/>
            <person name="Keeling P.J."/>
            <person name="Gray M.W."/>
            <person name="Grigoriev I.V."/>
            <person name="Archibald J.M."/>
        </authorList>
    </citation>
    <scope>NUCLEOTIDE SEQUENCE</scope>
    <source>
        <strain evidence="1 3">CCMP2712</strain>
    </source>
</reference>
<protein>
    <submittedName>
        <fullName evidence="1 2">Uncharacterized protein</fullName>
    </submittedName>
</protein>